<sequence length="116" mass="12954">MDEVFKCVQAGKLSISAAAKNSVPRMTLADICRLVMCRDAMVIETRHDSKCQTGQSGLVVPCRCDTTYFMVPRFHVKPVMLYETCQYRIGAVIGTRLDSFHETCSIQADNDQSSII</sequence>
<keyword evidence="2" id="KW-1185">Reference proteome</keyword>
<dbReference type="AlphaFoldDB" id="A0A9D4RKD0"/>
<evidence type="ECO:0000313" key="2">
    <source>
        <dbReference type="Proteomes" id="UP000828390"/>
    </source>
</evidence>
<organism evidence="1 2">
    <name type="scientific">Dreissena polymorpha</name>
    <name type="common">Zebra mussel</name>
    <name type="synonym">Mytilus polymorpha</name>
    <dbReference type="NCBI Taxonomy" id="45954"/>
    <lineage>
        <taxon>Eukaryota</taxon>
        <taxon>Metazoa</taxon>
        <taxon>Spiralia</taxon>
        <taxon>Lophotrochozoa</taxon>
        <taxon>Mollusca</taxon>
        <taxon>Bivalvia</taxon>
        <taxon>Autobranchia</taxon>
        <taxon>Heteroconchia</taxon>
        <taxon>Euheterodonta</taxon>
        <taxon>Imparidentia</taxon>
        <taxon>Neoheterodontei</taxon>
        <taxon>Myida</taxon>
        <taxon>Dreissenoidea</taxon>
        <taxon>Dreissenidae</taxon>
        <taxon>Dreissena</taxon>
    </lineage>
</organism>
<proteinExistence type="predicted"/>
<dbReference type="EMBL" id="JAIWYP010000002">
    <property type="protein sequence ID" value="KAH3869552.1"/>
    <property type="molecule type" value="Genomic_DNA"/>
</dbReference>
<protein>
    <submittedName>
        <fullName evidence="1">Uncharacterized protein</fullName>
    </submittedName>
</protein>
<gene>
    <name evidence="1" type="ORF">DPMN_032721</name>
</gene>
<name>A0A9D4RKD0_DREPO</name>
<accession>A0A9D4RKD0</accession>
<evidence type="ECO:0000313" key="1">
    <source>
        <dbReference type="EMBL" id="KAH3869552.1"/>
    </source>
</evidence>
<dbReference type="Proteomes" id="UP000828390">
    <property type="component" value="Unassembled WGS sequence"/>
</dbReference>
<comment type="caution">
    <text evidence="1">The sequence shown here is derived from an EMBL/GenBank/DDBJ whole genome shotgun (WGS) entry which is preliminary data.</text>
</comment>
<reference evidence="1" key="2">
    <citation type="submission" date="2020-11" db="EMBL/GenBank/DDBJ databases">
        <authorList>
            <person name="McCartney M.A."/>
            <person name="Auch B."/>
            <person name="Kono T."/>
            <person name="Mallez S."/>
            <person name="Becker A."/>
            <person name="Gohl D.M."/>
            <person name="Silverstein K.A.T."/>
            <person name="Koren S."/>
            <person name="Bechman K.B."/>
            <person name="Herman A."/>
            <person name="Abrahante J.E."/>
            <person name="Garbe J."/>
        </authorList>
    </citation>
    <scope>NUCLEOTIDE SEQUENCE</scope>
    <source>
        <strain evidence="1">Duluth1</strain>
        <tissue evidence="1">Whole animal</tissue>
    </source>
</reference>
<reference evidence="1" key="1">
    <citation type="journal article" date="2019" name="bioRxiv">
        <title>The Genome of the Zebra Mussel, Dreissena polymorpha: A Resource for Invasive Species Research.</title>
        <authorList>
            <person name="McCartney M.A."/>
            <person name="Auch B."/>
            <person name="Kono T."/>
            <person name="Mallez S."/>
            <person name="Zhang Y."/>
            <person name="Obille A."/>
            <person name="Becker A."/>
            <person name="Abrahante J.E."/>
            <person name="Garbe J."/>
            <person name="Badalamenti J.P."/>
            <person name="Herman A."/>
            <person name="Mangelson H."/>
            <person name="Liachko I."/>
            <person name="Sullivan S."/>
            <person name="Sone E.D."/>
            <person name="Koren S."/>
            <person name="Silverstein K.A.T."/>
            <person name="Beckman K.B."/>
            <person name="Gohl D.M."/>
        </authorList>
    </citation>
    <scope>NUCLEOTIDE SEQUENCE</scope>
    <source>
        <strain evidence="1">Duluth1</strain>
        <tissue evidence="1">Whole animal</tissue>
    </source>
</reference>